<evidence type="ECO:0000256" key="6">
    <source>
        <dbReference type="SAM" id="MobiDB-lite"/>
    </source>
</evidence>
<evidence type="ECO:0000256" key="5">
    <source>
        <dbReference type="HAMAP-Rule" id="MF_00416"/>
    </source>
</evidence>
<evidence type="ECO:0000256" key="2">
    <source>
        <dbReference type="ARBA" id="ARBA00004117"/>
    </source>
</evidence>
<dbReference type="HAMAP" id="MF_00416">
    <property type="entry name" value="FlgI"/>
    <property type="match status" value="1"/>
</dbReference>
<reference evidence="7 8" key="1">
    <citation type="submission" date="2017-09" db="EMBL/GenBank/DDBJ databases">
        <title>Depth-based differentiation of microbial function through sediment-hosted aquifers and enrichment of novel symbionts in the deep terrestrial subsurface.</title>
        <authorList>
            <person name="Probst A.J."/>
            <person name="Ladd B."/>
            <person name="Jarett J.K."/>
            <person name="Geller-Mcgrath D.E."/>
            <person name="Sieber C.M."/>
            <person name="Emerson J.B."/>
            <person name="Anantharaman K."/>
            <person name="Thomas B.C."/>
            <person name="Malmstrom R."/>
            <person name="Stieglmeier M."/>
            <person name="Klingl A."/>
            <person name="Woyke T."/>
            <person name="Ryan C.M."/>
            <person name="Banfield J.F."/>
        </authorList>
    </citation>
    <scope>NUCLEOTIDE SEQUENCE [LARGE SCALE GENOMIC DNA]</scope>
    <source>
        <strain evidence="7">CG23_combo_of_CG06-09_8_20_14_all_40_23</strain>
    </source>
</reference>
<comment type="subcellular location">
    <subcellularLocation>
        <location evidence="2 5">Bacterial flagellum basal body</location>
    </subcellularLocation>
</comment>
<feature type="region of interest" description="Disordered" evidence="6">
    <location>
        <begin position="359"/>
        <end position="390"/>
    </location>
</feature>
<keyword evidence="7" id="KW-0966">Cell projection</keyword>
<keyword evidence="4 5" id="KW-0975">Bacterial flagellum</keyword>
<dbReference type="NCBIfam" id="NF003676">
    <property type="entry name" value="PRK05303.1"/>
    <property type="match status" value="1"/>
</dbReference>
<dbReference type="EMBL" id="PCSH01000060">
    <property type="protein sequence ID" value="PIP41472.1"/>
    <property type="molecule type" value="Genomic_DNA"/>
</dbReference>
<name>A0A2H0A7Q1_9BACT</name>
<keyword evidence="3" id="KW-0732">Signal</keyword>
<dbReference type="Proteomes" id="UP000231067">
    <property type="component" value="Unassembled WGS sequence"/>
</dbReference>
<protein>
    <recommendedName>
        <fullName evidence="5">Flagellar P-ring protein</fullName>
    </recommendedName>
    <alternativeName>
        <fullName evidence="5">Basal body P-ring protein</fullName>
    </alternativeName>
</protein>
<evidence type="ECO:0000256" key="1">
    <source>
        <dbReference type="ARBA" id="ARBA00002591"/>
    </source>
</evidence>
<accession>A0A2H0A7Q1</accession>
<evidence type="ECO:0000256" key="4">
    <source>
        <dbReference type="ARBA" id="ARBA00023143"/>
    </source>
</evidence>
<evidence type="ECO:0000313" key="7">
    <source>
        <dbReference type="EMBL" id="PIP41472.1"/>
    </source>
</evidence>
<dbReference type="GO" id="GO:0009428">
    <property type="term" value="C:bacterial-type flagellum basal body, distal rod, P ring"/>
    <property type="evidence" value="ECO:0007669"/>
    <property type="project" value="InterPro"/>
</dbReference>
<organism evidence="7 8">
    <name type="scientific">Candidatus Desantisbacteria bacterium CG23_combo_of_CG06-09_8_20_14_all_40_23</name>
    <dbReference type="NCBI Taxonomy" id="1974550"/>
    <lineage>
        <taxon>Bacteria</taxon>
        <taxon>Candidatus Desantisiibacteriota</taxon>
    </lineage>
</organism>
<dbReference type="PANTHER" id="PTHR30381">
    <property type="entry name" value="FLAGELLAR P-RING PERIPLASMIC PROTEIN FLGI"/>
    <property type="match status" value="1"/>
</dbReference>
<sequence>MPYGIMEKDMIRVIAFISGIILGIILFQSIAHAEDTLVDPLSMGPSVRLKDVCRISDVRPNQLVGYGLIVGLSGTGDGKNTFFTAQSIVNMLQHFGVTVDKDKMKVNAIAAVMVTMELPAFSRAGDKIDVIVSTLGDASDLSNGILLQTPLVGANKVTYAVAQGPVSLGGGDAGKTGKKKAHPTVGRVPDGGIVEKEITCPIAVDGKLSLVLKNSDFTTASRMVKAIDDGFGAGTAIAINAASIDVTIPSEYTDNIVGFISTLENLTVTPDVVARVVINERTGTVVMGENLYILPVAVSHKDLYLVVTGEGEKQEGKGAAPTIIVSAPEISTETMSNALGAINIKPTTEQITTVLDIIKQQSTESPTTPETGGKNTAETKPEAQTTTQSQGKVVILSTRVKVGDVVKGLSSVGATPQDVIAVLQAIKAAGALQAEIVIM</sequence>
<comment type="function">
    <text evidence="1 5">Assembles around the rod to form the L-ring and probably protects the motor/basal body from shearing forces during rotation.</text>
</comment>
<evidence type="ECO:0000313" key="8">
    <source>
        <dbReference type="Proteomes" id="UP000231067"/>
    </source>
</evidence>
<keyword evidence="7" id="KW-0282">Flagellum</keyword>
<comment type="similarity">
    <text evidence="5">Belongs to the FlgI family.</text>
</comment>
<comment type="subunit">
    <text evidence="5">The basal body constitutes a major portion of the flagellar organelle and consists of four rings (L,P,S, and M) mounted on a central rod.</text>
</comment>
<dbReference type="GO" id="GO:0030288">
    <property type="term" value="C:outer membrane-bounded periplasmic space"/>
    <property type="evidence" value="ECO:0007669"/>
    <property type="project" value="InterPro"/>
</dbReference>
<keyword evidence="7" id="KW-0969">Cilium</keyword>
<dbReference type="GO" id="GO:0071973">
    <property type="term" value="P:bacterial-type flagellum-dependent cell motility"/>
    <property type="evidence" value="ECO:0007669"/>
    <property type="project" value="InterPro"/>
</dbReference>
<dbReference type="GO" id="GO:0005198">
    <property type="term" value="F:structural molecule activity"/>
    <property type="evidence" value="ECO:0007669"/>
    <property type="project" value="InterPro"/>
</dbReference>
<dbReference type="PANTHER" id="PTHR30381:SF0">
    <property type="entry name" value="FLAGELLAR P-RING PROTEIN"/>
    <property type="match status" value="1"/>
</dbReference>
<dbReference type="PRINTS" id="PR01010">
    <property type="entry name" value="FLGPRINGFLGI"/>
</dbReference>
<gene>
    <name evidence="5 7" type="primary">flgI</name>
    <name evidence="7" type="ORF">COX18_03230</name>
</gene>
<dbReference type="InterPro" id="IPR001782">
    <property type="entry name" value="Flag_FlgI"/>
</dbReference>
<comment type="caution">
    <text evidence="7">The sequence shown here is derived from an EMBL/GenBank/DDBJ whole genome shotgun (WGS) entry which is preliminary data.</text>
</comment>
<dbReference type="Pfam" id="PF02119">
    <property type="entry name" value="FlgI"/>
    <property type="match status" value="1"/>
</dbReference>
<proteinExistence type="inferred from homology"/>
<dbReference type="AlphaFoldDB" id="A0A2H0A7Q1"/>
<evidence type="ECO:0000256" key="3">
    <source>
        <dbReference type="ARBA" id="ARBA00022729"/>
    </source>
</evidence>